<evidence type="ECO:0000256" key="6">
    <source>
        <dbReference type="ARBA" id="ARBA00023002"/>
    </source>
</evidence>
<comment type="pathway">
    <text evidence="2 8">One-carbon metabolism; tetrahydrofolate interconversion.</text>
</comment>
<evidence type="ECO:0000256" key="3">
    <source>
        <dbReference type="ARBA" id="ARBA00006743"/>
    </source>
</evidence>
<gene>
    <name evidence="9" type="ORF">KV203_06930</name>
</gene>
<dbReference type="GO" id="GO:0004489">
    <property type="term" value="F:methylenetetrahydrofolate reductase [NAD(P)H] activity"/>
    <property type="evidence" value="ECO:0007669"/>
    <property type="project" value="UniProtKB-EC"/>
</dbReference>
<dbReference type="InterPro" id="IPR029041">
    <property type="entry name" value="FAD-linked_oxidoreductase-like"/>
</dbReference>
<organism evidence="9 10">
    <name type="scientific">Skermania pinensis</name>
    <dbReference type="NCBI Taxonomy" id="39122"/>
    <lineage>
        <taxon>Bacteria</taxon>
        <taxon>Bacillati</taxon>
        <taxon>Actinomycetota</taxon>
        <taxon>Actinomycetes</taxon>
        <taxon>Mycobacteriales</taxon>
        <taxon>Gordoniaceae</taxon>
        <taxon>Skermania</taxon>
    </lineage>
</organism>
<protein>
    <recommendedName>
        <fullName evidence="8">Methylenetetrahydrofolate reductase</fullName>
    </recommendedName>
</protein>
<dbReference type="Proteomes" id="UP000887023">
    <property type="component" value="Chromosome"/>
</dbReference>
<evidence type="ECO:0000256" key="5">
    <source>
        <dbReference type="ARBA" id="ARBA00022827"/>
    </source>
</evidence>
<comment type="cofactor">
    <cofactor evidence="1 8">
        <name>FAD</name>
        <dbReference type="ChEBI" id="CHEBI:57692"/>
    </cofactor>
</comment>
<dbReference type="SUPFAM" id="SSF51730">
    <property type="entry name" value="FAD-linked oxidoreductase"/>
    <property type="match status" value="1"/>
</dbReference>
<accession>A0ABX8SE64</accession>
<evidence type="ECO:0000256" key="8">
    <source>
        <dbReference type="RuleBase" id="RU003862"/>
    </source>
</evidence>
<dbReference type="CDD" id="cd00537">
    <property type="entry name" value="MTHFR"/>
    <property type="match status" value="1"/>
</dbReference>
<comment type="similarity">
    <text evidence="3 8">Belongs to the methylenetetrahydrofolate reductase family.</text>
</comment>
<dbReference type="Pfam" id="PF02219">
    <property type="entry name" value="MTHFR"/>
    <property type="match status" value="1"/>
</dbReference>
<dbReference type="EMBL" id="CP079105">
    <property type="protein sequence ID" value="QXQ15731.1"/>
    <property type="molecule type" value="Genomic_DNA"/>
</dbReference>
<name>A0ABX8SE64_9ACTN</name>
<evidence type="ECO:0000256" key="2">
    <source>
        <dbReference type="ARBA" id="ARBA00004777"/>
    </source>
</evidence>
<evidence type="ECO:0000256" key="1">
    <source>
        <dbReference type="ARBA" id="ARBA00001974"/>
    </source>
</evidence>
<dbReference type="Gene3D" id="3.20.20.220">
    <property type="match status" value="1"/>
</dbReference>
<proteinExistence type="inferred from homology"/>
<dbReference type="PANTHER" id="PTHR45754">
    <property type="entry name" value="METHYLENETETRAHYDROFOLATE REDUCTASE"/>
    <property type="match status" value="1"/>
</dbReference>
<evidence type="ECO:0000313" key="9">
    <source>
        <dbReference type="EMBL" id="QXQ15731.1"/>
    </source>
</evidence>
<dbReference type="InterPro" id="IPR003171">
    <property type="entry name" value="Mehydrof_redctse-like"/>
</dbReference>
<evidence type="ECO:0000313" key="10">
    <source>
        <dbReference type="Proteomes" id="UP000887023"/>
    </source>
</evidence>
<evidence type="ECO:0000256" key="7">
    <source>
        <dbReference type="ARBA" id="ARBA00048628"/>
    </source>
</evidence>
<comment type="catalytic activity">
    <reaction evidence="7">
        <text>(6S)-5-methyl-5,6,7,8-tetrahydrofolate + NAD(+) = (6R)-5,10-methylene-5,6,7,8-tetrahydrofolate + NADH + H(+)</text>
        <dbReference type="Rhea" id="RHEA:19821"/>
        <dbReference type="ChEBI" id="CHEBI:15378"/>
        <dbReference type="ChEBI" id="CHEBI:15636"/>
        <dbReference type="ChEBI" id="CHEBI:18608"/>
        <dbReference type="ChEBI" id="CHEBI:57540"/>
        <dbReference type="ChEBI" id="CHEBI:57945"/>
        <dbReference type="EC" id="1.5.1.54"/>
    </reaction>
    <physiologicalReaction direction="right-to-left" evidence="7">
        <dbReference type="Rhea" id="RHEA:19823"/>
    </physiologicalReaction>
</comment>
<keyword evidence="10" id="KW-1185">Reference proteome</keyword>
<dbReference type="PANTHER" id="PTHR45754:SF3">
    <property type="entry name" value="METHYLENETETRAHYDROFOLATE REDUCTASE (NADPH)"/>
    <property type="match status" value="1"/>
</dbReference>
<reference evidence="9" key="1">
    <citation type="submission" date="2021-07" db="EMBL/GenBank/DDBJ databases">
        <title>Candidatus Kaistella beijingensis sp. nov. isolated from a municipal wastewater treatment plant is involved in sludge foaming.</title>
        <authorList>
            <person name="Song Y."/>
            <person name="Liu S.-J."/>
        </authorList>
    </citation>
    <scope>NUCLEOTIDE SEQUENCE</scope>
    <source>
        <strain evidence="9">DSM 43998</strain>
    </source>
</reference>
<sequence>MERGRDGRGEVGSPVPTVVERLHACSGALPPFSVEFSPPRDGAAESRLWRAVRVFEGMRPAFVSMTYGAGGSTRDRTVRVTGELAEQTTLLPVAHLTAVGHHIGELRSMVGAYADRGIRNILVLRGDPPGDPTGEWRRHPGGVEYADELVRLVCELGDFHVGVASFPEGHPRSPDLETDTKYLVGKLRAGAEYSITQVFFDVEHYLRLRDRVAAADPVEAMKPIIPELMPITSLRSVRAMLRLSGSALPSDLERRLTAAAGDGPEENRAAVREVGIEVATVMAQRLIDEGVPGLHFITLNFAKATGEVLANLGYGARGGGVGVASA</sequence>
<keyword evidence="5 8" id="KW-0274">FAD</keyword>
<keyword evidence="4 8" id="KW-0285">Flavoprotein</keyword>
<keyword evidence="6 8" id="KW-0560">Oxidoreductase</keyword>
<evidence type="ECO:0000256" key="4">
    <source>
        <dbReference type="ARBA" id="ARBA00022630"/>
    </source>
</evidence>